<keyword evidence="5" id="KW-0378">Hydrolase</keyword>
<keyword evidence="7" id="KW-0482">Metalloprotease</keyword>
<evidence type="ECO:0000256" key="4">
    <source>
        <dbReference type="ARBA" id="ARBA00022723"/>
    </source>
</evidence>
<dbReference type="GO" id="GO:0006508">
    <property type="term" value="P:proteolysis"/>
    <property type="evidence" value="ECO:0007669"/>
    <property type="project" value="UniProtKB-KW"/>
</dbReference>
<dbReference type="GO" id="GO:0030313">
    <property type="term" value="C:cell envelope"/>
    <property type="evidence" value="ECO:0007669"/>
    <property type="project" value="UniProtKB-SubCell"/>
</dbReference>
<organism evidence="10">
    <name type="scientific">marine metagenome</name>
    <dbReference type="NCBI Taxonomy" id="408172"/>
    <lineage>
        <taxon>unclassified sequences</taxon>
        <taxon>metagenomes</taxon>
        <taxon>ecological metagenomes</taxon>
    </lineage>
</organism>
<evidence type="ECO:0000256" key="2">
    <source>
        <dbReference type="ARBA" id="ARBA00004196"/>
    </source>
</evidence>
<dbReference type="PANTHER" id="PTHR21666">
    <property type="entry name" value="PEPTIDASE-RELATED"/>
    <property type="match status" value="1"/>
</dbReference>
<evidence type="ECO:0000313" key="10">
    <source>
        <dbReference type="EMBL" id="SVB02444.1"/>
    </source>
</evidence>
<dbReference type="PANTHER" id="PTHR21666:SF288">
    <property type="entry name" value="CELL DIVISION PROTEIN YTFB"/>
    <property type="match status" value="1"/>
</dbReference>
<feature type="non-terminal residue" evidence="10">
    <location>
        <position position="1"/>
    </location>
</feature>
<evidence type="ECO:0000256" key="5">
    <source>
        <dbReference type="ARBA" id="ARBA00022801"/>
    </source>
</evidence>
<protein>
    <submittedName>
        <fullName evidence="10">Uncharacterized protein</fullName>
    </submittedName>
</protein>
<dbReference type="GO" id="GO:0004222">
    <property type="term" value="F:metalloendopeptidase activity"/>
    <property type="evidence" value="ECO:0007669"/>
    <property type="project" value="TreeGrafter"/>
</dbReference>
<keyword evidence="3" id="KW-0645">Protease</keyword>
<evidence type="ECO:0000256" key="3">
    <source>
        <dbReference type="ARBA" id="ARBA00022670"/>
    </source>
</evidence>
<evidence type="ECO:0000259" key="9">
    <source>
        <dbReference type="Pfam" id="PF19425"/>
    </source>
</evidence>
<keyword evidence="4" id="KW-0479">Metal-binding</keyword>
<sequence>VSQNARLALMTAAVGFVVSSCAPGVPDAGRLQAIYALPSESLEVLSLGRGQTLGELLYRAIGANEQESLLLAFSQHASPRRIRQGTEITLRYTRENHQLRGVDVVLTPDETIRLSRDLVEWNSELVETPIRVDTLFVGGEIETVLWNAVVGNTALQNLTLEDRNTLIDRLDRVFQWQVDFSRQIRVGDTYRFAFEREVRPNGSMRTGRLLAAELVNDGTPFYAIWFDPNGDGEGSYFDLEGESVRRAFLLRPLAYRRISSLFTNSRYHPILKTWRSHRGVDYAANAGTDVMATSDGVVIHRGLDGAYGNSVEIRHSNGFMTRYAHLRGFRSGIAVGSRVRQGDIIGYVGMTGLATGNHLHYEMLRSGRHMDPLSVDLPAGDPVPSEDRVRWVQDMNVRAAFLERIPGSDPIQLVAASVEQQNEEQKQVQGGGSP</sequence>
<keyword evidence="6" id="KW-0862">Zinc</keyword>
<evidence type="ECO:0000259" key="8">
    <source>
        <dbReference type="Pfam" id="PF01551"/>
    </source>
</evidence>
<dbReference type="SUPFAM" id="SSF51261">
    <property type="entry name" value="Duplicated hybrid motif"/>
    <property type="match status" value="1"/>
</dbReference>
<dbReference type="Pfam" id="PF01551">
    <property type="entry name" value="Peptidase_M23"/>
    <property type="match status" value="1"/>
</dbReference>
<dbReference type="InterPro" id="IPR050570">
    <property type="entry name" value="Cell_wall_metabolism_enzyme"/>
</dbReference>
<dbReference type="CDD" id="cd12797">
    <property type="entry name" value="M23_peptidase"/>
    <property type="match status" value="1"/>
</dbReference>
<dbReference type="InterPro" id="IPR045834">
    <property type="entry name" value="Csd3_N2"/>
</dbReference>
<dbReference type="Gene3D" id="3.10.450.350">
    <property type="match status" value="1"/>
</dbReference>
<dbReference type="EMBL" id="UINC01025929">
    <property type="protein sequence ID" value="SVB02444.1"/>
    <property type="molecule type" value="Genomic_DNA"/>
</dbReference>
<dbReference type="InterPro" id="IPR016047">
    <property type="entry name" value="M23ase_b-sheet_dom"/>
</dbReference>
<dbReference type="Gene3D" id="2.70.70.10">
    <property type="entry name" value="Glucose Permease (Domain IIA)"/>
    <property type="match status" value="1"/>
</dbReference>
<name>A0A382AM35_9ZZZZ</name>
<reference evidence="10" key="1">
    <citation type="submission" date="2018-05" db="EMBL/GenBank/DDBJ databases">
        <authorList>
            <person name="Lanie J.A."/>
            <person name="Ng W.-L."/>
            <person name="Kazmierczak K.M."/>
            <person name="Andrzejewski T.M."/>
            <person name="Davidsen T.M."/>
            <person name="Wayne K.J."/>
            <person name="Tettelin H."/>
            <person name="Glass J.I."/>
            <person name="Rusch D."/>
            <person name="Podicherti R."/>
            <person name="Tsui H.-C.T."/>
            <person name="Winkler M.E."/>
        </authorList>
    </citation>
    <scope>NUCLEOTIDE SEQUENCE</scope>
</reference>
<comment type="cofactor">
    <cofactor evidence="1">
        <name>Zn(2+)</name>
        <dbReference type="ChEBI" id="CHEBI:29105"/>
    </cofactor>
</comment>
<proteinExistence type="predicted"/>
<comment type="subcellular location">
    <subcellularLocation>
        <location evidence="2">Cell envelope</location>
    </subcellularLocation>
</comment>
<dbReference type="InterPro" id="IPR011055">
    <property type="entry name" value="Dup_hybrid_motif"/>
</dbReference>
<dbReference type="GO" id="GO:0046872">
    <property type="term" value="F:metal ion binding"/>
    <property type="evidence" value="ECO:0007669"/>
    <property type="project" value="UniProtKB-KW"/>
</dbReference>
<feature type="domain" description="M23ase beta-sheet core" evidence="8">
    <location>
        <begin position="276"/>
        <end position="372"/>
    </location>
</feature>
<dbReference type="AlphaFoldDB" id="A0A382AM35"/>
<evidence type="ECO:0000256" key="6">
    <source>
        <dbReference type="ARBA" id="ARBA00022833"/>
    </source>
</evidence>
<evidence type="ECO:0000256" key="1">
    <source>
        <dbReference type="ARBA" id="ARBA00001947"/>
    </source>
</evidence>
<feature type="domain" description="Csd3-like second N-terminal" evidence="9">
    <location>
        <begin position="167"/>
        <end position="262"/>
    </location>
</feature>
<gene>
    <name evidence="10" type="ORF">METZ01_LOCUS155298</name>
</gene>
<accession>A0A382AM35</accession>
<evidence type="ECO:0000256" key="7">
    <source>
        <dbReference type="ARBA" id="ARBA00023049"/>
    </source>
</evidence>
<dbReference type="Pfam" id="PF19425">
    <property type="entry name" value="Csd3_N2"/>
    <property type="match status" value="1"/>
</dbReference>